<comment type="caution">
    <text evidence="1">The sequence shown here is derived from an EMBL/GenBank/DDBJ whole genome shotgun (WGS) entry which is preliminary data.</text>
</comment>
<organism evidence="1 2">
    <name type="scientific">Algoriphagus antarcticus</name>
    <dbReference type="NCBI Taxonomy" id="238540"/>
    <lineage>
        <taxon>Bacteria</taxon>
        <taxon>Pseudomonadati</taxon>
        <taxon>Bacteroidota</taxon>
        <taxon>Cytophagia</taxon>
        <taxon>Cytophagales</taxon>
        <taxon>Cyclobacteriaceae</taxon>
        <taxon>Algoriphagus</taxon>
    </lineage>
</organism>
<proteinExistence type="predicted"/>
<name>A0A3E0DP74_9BACT</name>
<dbReference type="EMBL" id="QUNF01000015">
    <property type="protein sequence ID" value="REG84549.1"/>
    <property type="molecule type" value="Genomic_DNA"/>
</dbReference>
<dbReference type="AlphaFoldDB" id="A0A3E0DP74"/>
<evidence type="ECO:0000313" key="2">
    <source>
        <dbReference type="Proteomes" id="UP000256405"/>
    </source>
</evidence>
<reference evidence="1 2" key="1">
    <citation type="submission" date="2018-08" db="EMBL/GenBank/DDBJ databases">
        <title>Genomic Encyclopedia of Archaeal and Bacterial Type Strains, Phase II (KMG-II): from individual species to whole genera.</title>
        <authorList>
            <person name="Goeker M."/>
        </authorList>
    </citation>
    <scope>NUCLEOTIDE SEQUENCE [LARGE SCALE GENOMIC DNA]</scope>
    <source>
        <strain evidence="1 2">DSM 15986</strain>
    </source>
</reference>
<keyword evidence="2" id="KW-1185">Reference proteome</keyword>
<protein>
    <recommendedName>
        <fullName evidence="3">6-bladed beta-propeller protein</fullName>
    </recommendedName>
</protein>
<evidence type="ECO:0000313" key="1">
    <source>
        <dbReference type="EMBL" id="REG84549.1"/>
    </source>
</evidence>
<sequence length="399" mass="46195">MIVKQALFELLKNFVRMRLLILLLSLSIIHFGCRRGGNESLANEYHFELVDTLQINLMYEFGFVTKSMVDGYMLVYTYHDGVFHLINSTGKVQKSIDRKGEGPREYNRNLPFATIFNKMIVFMDTRKLIFYDLNGEWVKSVSYHNLGSLGQIGIPESDLLFIDSGRFVVPNQKIVDLPNVSGHLTMLDTIPLWIEYKFSDITGKYEKANVGFMDTTGILYSSLKYLNYKSMMWFQDGFLCQIPQLTDIIYRYEVGRSLYPLDKVSLKIPNFKDPIGLEVEALTVDNYQFFNKSAAVNSFINYVVPMENGSFFAIYSTGLSEFEYDKLIEDAKPPEGEFYGYYFDNILSEGHRVHLPQNGVHPSFWKKVTYLGQGRFLFVYDNEIERDYYIGGVFGLKKM</sequence>
<gene>
    <name evidence="1" type="ORF">C8N25_115129</name>
</gene>
<dbReference type="Proteomes" id="UP000256405">
    <property type="component" value="Unassembled WGS sequence"/>
</dbReference>
<accession>A0A3E0DP74</accession>
<evidence type="ECO:0008006" key="3">
    <source>
        <dbReference type="Google" id="ProtNLM"/>
    </source>
</evidence>